<evidence type="ECO:0000313" key="3">
    <source>
        <dbReference type="EMBL" id="OJJ11402.1"/>
    </source>
</evidence>
<evidence type="ECO:0000259" key="2">
    <source>
        <dbReference type="Pfam" id="PF19493"/>
    </source>
</evidence>
<proteinExistence type="predicted"/>
<protein>
    <recommendedName>
        <fullName evidence="2">Trypsin-co-occurring domain-containing protein</fullName>
    </recommendedName>
</protein>
<keyword evidence="4" id="KW-1185">Reference proteome</keyword>
<feature type="region of interest" description="Disordered" evidence="1">
    <location>
        <begin position="26"/>
        <end position="51"/>
    </location>
</feature>
<dbReference type="AlphaFoldDB" id="A0A1L9QCF1"/>
<reference evidence="3" key="1">
    <citation type="submission" date="2016-10" db="EMBL/GenBank/DDBJ databases">
        <title>CRISPR-Cas defence system in Roseofilum reptotaenium: evidence of a bacteriophage-cyanobacterium arms race in the coral black band disease.</title>
        <authorList>
            <person name="Buerger P."/>
            <person name="Wood-Charlson E.M."/>
            <person name="Weynberg K.D."/>
            <person name="Willis B."/>
            <person name="Van Oppen M.J."/>
        </authorList>
    </citation>
    <scope>NUCLEOTIDE SEQUENCE [LARGE SCALE GENOMIC DNA]</scope>
    <source>
        <strain evidence="3">AO1-A</strain>
    </source>
</reference>
<dbReference type="InterPro" id="IPR045794">
    <property type="entry name" value="Trypco1"/>
</dbReference>
<accession>A0A1L9QCF1</accession>
<organism evidence="3 4">
    <name type="scientific">Roseofilum reptotaenium AO1-A</name>
    <dbReference type="NCBI Taxonomy" id="1925591"/>
    <lineage>
        <taxon>Bacteria</taxon>
        <taxon>Bacillati</taxon>
        <taxon>Cyanobacteriota</taxon>
        <taxon>Cyanophyceae</taxon>
        <taxon>Desertifilales</taxon>
        <taxon>Desertifilaceae</taxon>
        <taxon>Roseofilum</taxon>
    </lineage>
</organism>
<name>A0A1L9QCF1_9CYAN</name>
<evidence type="ECO:0000256" key="1">
    <source>
        <dbReference type="SAM" id="MobiDB-lite"/>
    </source>
</evidence>
<evidence type="ECO:0000313" key="4">
    <source>
        <dbReference type="Proteomes" id="UP000183940"/>
    </source>
</evidence>
<dbReference type="Pfam" id="PF19493">
    <property type="entry name" value="Trypco1"/>
    <property type="match status" value="1"/>
</dbReference>
<dbReference type="NCBIfam" id="NF041216">
    <property type="entry name" value="CU044_2847_fam"/>
    <property type="match status" value="1"/>
</dbReference>
<dbReference type="Proteomes" id="UP000183940">
    <property type="component" value="Unassembled WGS sequence"/>
</dbReference>
<feature type="domain" description="Trypsin-co-occurring" evidence="2">
    <location>
        <begin position="8"/>
        <end position="123"/>
    </location>
</feature>
<gene>
    <name evidence="3" type="ORF">BI308_25760</name>
</gene>
<sequence length="130" mass="14436">MTKLAPLRLDDNTVIYIEATEELETSDLVEHLSTSEAEEEEEETPTSRGFNANLQQHVTDLQSTIVTYTNYSLAAFKKVRESAIANVDKVTLEFGVEIGGEAGIPYITKGTAKSNLKIQVECSFKKDETF</sequence>
<comment type="caution">
    <text evidence="3">The sequence shown here is derived from an EMBL/GenBank/DDBJ whole genome shotgun (WGS) entry which is preliminary data.</text>
</comment>
<dbReference type="EMBL" id="MLAW01000106">
    <property type="protein sequence ID" value="OJJ11402.1"/>
    <property type="molecule type" value="Genomic_DNA"/>
</dbReference>